<reference evidence="1 2" key="1">
    <citation type="submission" date="2018-04" db="EMBL/GenBank/DDBJ databases">
        <title>Novel species isolated from glacier.</title>
        <authorList>
            <person name="Liu Q."/>
            <person name="Xin Y.-H."/>
        </authorList>
    </citation>
    <scope>NUCLEOTIDE SEQUENCE [LARGE SCALE GENOMIC DNA]</scope>
    <source>
        <strain evidence="1 2">GT1R17</strain>
    </source>
</reference>
<gene>
    <name evidence="1" type="ORF">CJD38_07070</name>
</gene>
<sequence>MLLTVKGKNLSREELNSMENLWNRKHGIAKVEMVQFAEAVSAYLTKVTAFNGEIELSKNFK</sequence>
<keyword evidence="2" id="KW-1185">Reference proteome</keyword>
<protein>
    <submittedName>
        <fullName evidence="1">Uncharacterized protein</fullName>
    </submittedName>
</protein>
<name>A0A2T5MII0_9GAMM</name>
<evidence type="ECO:0000313" key="1">
    <source>
        <dbReference type="EMBL" id="PTU32403.1"/>
    </source>
</evidence>
<evidence type="ECO:0000313" key="2">
    <source>
        <dbReference type="Proteomes" id="UP000244248"/>
    </source>
</evidence>
<dbReference type="Proteomes" id="UP000244248">
    <property type="component" value="Unassembled WGS sequence"/>
</dbReference>
<dbReference type="EMBL" id="QANS01000002">
    <property type="protein sequence ID" value="PTU32403.1"/>
    <property type="molecule type" value="Genomic_DNA"/>
</dbReference>
<comment type="caution">
    <text evidence="1">The sequence shown here is derived from an EMBL/GenBank/DDBJ whole genome shotgun (WGS) entry which is preliminary data.</text>
</comment>
<organism evidence="1 2">
    <name type="scientific">Stenotrophobium rhamnosiphilum</name>
    <dbReference type="NCBI Taxonomy" id="2029166"/>
    <lineage>
        <taxon>Bacteria</taxon>
        <taxon>Pseudomonadati</taxon>
        <taxon>Pseudomonadota</taxon>
        <taxon>Gammaproteobacteria</taxon>
        <taxon>Nevskiales</taxon>
        <taxon>Nevskiaceae</taxon>
        <taxon>Stenotrophobium</taxon>
    </lineage>
</organism>
<proteinExistence type="predicted"/>
<accession>A0A2T5MII0</accession>
<dbReference type="AlphaFoldDB" id="A0A2T5MII0"/>